<sequence length="183" mass="20374">MSRTATGLAFIDTETTGLGPDAQAWEIGLILRKGFEPRGQDQKLLIQIEGFDESDFEPEALAVSGFADRYGKTEEAIDMPLPWAASRLVSLLADKHLVAANPAYDASIIERLLRACRHKPPWHFRLVDVEALAMGAKRWWKPRGLQATATGLGISFDQQDMHTAMGDADLVQRIHDHLIWSEP</sequence>
<evidence type="ECO:0000259" key="1">
    <source>
        <dbReference type="SMART" id="SM00479"/>
    </source>
</evidence>
<evidence type="ECO:0000313" key="2">
    <source>
        <dbReference type="EMBL" id="GGH10301.1"/>
    </source>
</evidence>
<feature type="domain" description="Exonuclease" evidence="1">
    <location>
        <begin position="7"/>
        <end position="180"/>
    </location>
</feature>
<comment type="caution">
    <text evidence="2">The sequence shown here is derived from an EMBL/GenBank/DDBJ whole genome shotgun (WGS) entry which is preliminary data.</text>
</comment>
<dbReference type="InterPro" id="IPR012337">
    <property type="entry name" value="RNaseH-like_sf"/>
</dbReference>
<protein>
    <recommendedName>
        <fullName evidence="1">Exonuclease domain-containing protein</fullName>
    </recommendedName>
</protein>
<dbReference type="RefSeq" id="WP_188813776.1">
    <property type="nucleotide sequence ID" value="NZ_BAAAWV010000001.1"/>
</dbReference>
<gene>
    <name evidence="2" type="ORF">GCM10011577_39050</name>
</gene>
<name>A0ABQ1Y353_9MICC</name>
<dbReference type="InterPro" id="IPR013520">
    <property type="entry name" value="Ribonucl_H"/>
</dbReference>
<accession>A0ABQ1Y353</accession>
<reference evidence="3" key="1">
    <citation type="journal article" date="2019" name="Int. J. Syst. Evol. Microbiol.">
        <title>The Global Catalogue of Microorganisms (GCM) 10K type strain sequencing project: providing services to taxonomists for standard genome sequencing and annotation.</title>
        <authorList>
            <consortium name="The Broad Institute Genomics Platform"/>
            <consortium name="The Broad Institute Genome Sequencing Center for Infectious Disease"/>
            <person name="Wu L."/>
            <person name="Ma J."/>
        </authorList>
    </citation>
    <scope>NUCLEOTIDE SEQUENCE [LARGE SCALE GENOMIC DNA]</scope>
    <source>
        <strain evidence="3">CGMCC 1.1927</strain>
    </source>
</reference>
<evidence type="ECO:0000313" key="3">
    <source>
        <dbReference type="Proteomes" id="UP000596938"/>
    </source>
</evidence>
<keyword evidence="3" id="KW-1185">Reference proteome</keyword>
<dbReference type="SMART" id="SM00479">
    <property type="entry name" value="EXOIII"/>
    <property type="match status" value="1"/>
</dbReference>
<dbReference type="EMBL" id="BMKU01000019">
    <property type="protein sequence ID" value="GGH10301.1"/>
    <property type="molecule type" value="Genomic_DNA"/>
</dbReference>
<dbReference type="Pfam" id="PF00929">
    <property type="entry name" value="RNase_T"/>
    <property type="match status" value="1"/>
</dbReference>
<proteinExistence type="predicted"/>
<dbReference type="Gene3D" id="3.30.420.10">
    <property type="entry name" value="Ribonuclease H-like superfamily/Ribonuclease H"/>
    <property type="match status" value="1"/>
</dbReference>
<organism evidence="2 3">
    <name type="scientific">Pseudarthrobacter polychromogenes</name>
    <dbReference type="NCBI Taxonomy" id="1676"/>
    <lineage>
        <taxon>Bacteria</taxon>
        <taxon>Bacillati</taxon>
        <taxon>Actinomycetota</taxon>
        <taxon>Actinomycetes</taxon>
        <taxon>Micrococcales</taxon>
        <taxon>Micrococcaceae</taxon>
        <taxon>Pseudarthrobacter</taxon>
    </lineage>
</organism>
<dbReference type="Proteomes" id="UP000596938">
    <property type="component" value="Unassembled WGS sequence"/>
</dbReference>
<dbReference type="InterPro" id="IPR036397">
    <property type="entry name" value="RNaseH_sf"/>
</dbReference>
<dbReference type="SUPFAM" id="SSF53098">
    <property type="entry name" value="Ribonuclease H-like"/>
    <property type="match status" value="1"/>
</dbReference>